<dbReference type="SUPFAM" id="SSF111331">
    <property type="entry name" value="NAD kinase/diacylglycerol kinase-like"/>
    <property type="match status" value="1"/>
</dbReference>
<dbReference type="Proteomes" id="UP000007799">
    <property type="component" value="Unassembled WGS sequence"/>
</dbReference>
<dbReference type="InterPro" id="IPR045540">
    <property type="entry name" value="YegS/DAGK_C"/>
</dbReference>
<organism evidence="4">
    <name type="scientific">Salpingoeca rosetta (strain ATCC 50818 / BSB-021)</name>
    <dbReference type="NCBI Taxonomy" id="946362"/>
    <lineage>
        <taxon>Eukaryota</taxon>
        <taxon>Choanoflagellata</taxon>
        <taxon>Craspedida</taxon>
        <taxon>Salpingoecidae</taxon>
        <taxon>Salpingoeca</taxon>
    </lineage>
</organism>
<dbReference type="GeneID" id="16068372"/>
<evidence type="ECO:0000313" key="4">
    <source>
        <dbReference type="Proteomes" id="UP000007799"/>
    </source>
</evidence>
<name>F2USQ6_SALR5</name>
<dbReference type="InterPro" id="IPR016064">
    <property type="entry name" value="NAD/diacylglycerol_kinase_sf"/>
</dbReference>
<dbReference type="RefSeq" id="XP_004987850.1">
    <property type="nucleotide sequence ID" value="XM_004987793.1"/>
</dbReference>
<dbReference type="Pfam" id="PF19279">
    <property type="entry name" value="YegS_C"/>
    <property type="match status" value="1"/>
</dbReference>
<reference evidence="3" key="1">
    <citation type="submission" date="2009-08" db="EMBL/GenBank/DDBJ databases">
        <title>Annotation of Salpingoeca rosetta.</title>
        <authorList>
            <consortium name="The Broad Institute Genome Sequencing Platform"/>
            <person name="Russ C."/>
            <person name="Cuomo C."/>
            <person name="Burger G."/>
            <person name="Gray M.W."/>
            <person name="Holland P.W.H."/>
            <person name="King N."/>
            <person name="Lang F.B.F."/>
            <person name="Roger A.J."/>
            <person name="Ruiz-Trillo I."/>
            <person name="Young S.K."/>
            <person name="Zeng Q."/>
            <person name="Gargeya S."/>
            <person name="Alvarado L."/>
            <person name="Berlin A."/>
            <person name="Chapman S.B."/>
            <person name="Chen Z."/>
            <person name="Freedman E."/>
            <person name="Gellesch M."/>
            <person name="Goldberg J."/>
            <person name="Griggs A."/>
            <person name="Gujja S."/>
            <person name="Heilman E."/>
            <person name="Heiman D."/>
            <person name="Howarth C."/>
            <person name="Mehta T."/>
            <person name="Neiman D."/>
            <person name="Pearson M."/>
            <person name="Roberts A."/>
            <person name="Saif S."/>
            <person name="Shea T."/>
            <person name="Shenoy N."/>
            <person name="Sisk P."/>
            <person name="Stolte C."/>
            <person name="Sykes S."/>
            <person name="White J."/>
            <person name="Yandava C."/>
            <person name="Haas B."/>
            <person name="Nusbaum C."/>
            <person name="Birren B."/>
        </authorList>
    </citation>
    <scope>NUCLEOTIDE SEQUENCE [LARGE SCALE GENOMIC DNA]</scope>
    <source>
        <strain evidence="3">ATCC 50818</strain>
    </source>
</reference>
<accession>F2USQ6</accession>
<evidence type="ECO:0000313" key="3">
    <source>
        <dbReference type="EMBL" id="EGD81165.1"/>
    </source>
</evidence>
<protein>
    <recommendedName>
        <fullName evidence="2">YegS/DAGK C-terminal domain-containing protein</fullName>
    </recommendedName>
</protein>
<dbReference type="Gene3D" id="2.60.200.40">
    <property type="match status" value="1"/>
</dbReference>
<sequence length="162" mass="17617">MVSASRLAFDIGPDDGYAGVVFVKGSCSRLDVIRLARDMKRGIHLAKDHKRCKVYRTREFKITPTKARSPFNIDGDPHDHGPVHVRVLHQALNMFTLPERGETLAEHVAHTGMALPVVMAGVKVNQLNSKQGRKSAPDHEAKGVSALATAMFETGHDGAGSK</sequence>
<evidence type="ECO:0000259" key="2">
    <source>
        <dbReference type="Pfam" id="PF19279"/>
    </source>
</evidence>
<feature type="region of interest" description="Disordered" evidence="1">
    <location>
        <begin position="129"/>
        <end position="162"/>
    </location>
</feature>
<keyword evidence="4" id="KW-1185">Reference proteome</keyword>
<dbReference type="InParanoid" id="F2USQ6"/>
<dbReference type="AlphaFoldDB" id="F2USQ6"/>
<feature type="domain" description="YegS/DAGK C-terminal" evidence="2">
    <location>
        <begin position="11"/>
        <end position="95"/>
    </location>
</feature>
<dbReference type="EMBL" id="GL832995">
    <property type="protein sequence ID" value="EGD81165.1"/>
    <property type="molecule type" value="Genomic_DNA"/>
</dbReference>
<proteinExistence type="predicted"/>
<gene>
    <name evidence="3" type="ORF">PTSG_11205</name>
</gene>
<dbReference type="KEGG" id="sre:PTSG_11205"/>
<evidence type="ECO:0000256" key="1">
    <source>
        <dbReference type="SAM" id="MobiDB-lite"/>
    </source>
</evidence>